<organism evidence="1 2">
    <name type="scientific">Algoriphagus winogradskyi</name>
    <dbReference type="NCBI Taxonomy" id="237017"/>
    <lineage>
        <taxon>Bacteria</taxon>
        <taxon>Pseudomonadati</taxon>
        <taxon>Bacteroidota</taxon>
        <taxon>Cytophagia</taxon>
        <taxon>Cytophagales</taxon>
        <taxon>Cyclobacteriaceae</taxon>
        <taxon>Algoriphagus</taxon>
    </lineage>
</organism>
<sequence length="200" mass="23431">MDKPGLWVIAGCNGAGKSSFSKALVNPGILPFDYDFHFLKIYHTLQSSEIQDLMGHNLAFEELQAQINDSILRKRDFCYETNFNDTPLEWPLKFRAEGYNIHLIYFVMNSIEEAKRRVRIRVENGGHFVPDSEIVERFYAGYSNLNDNFKFFDSIDVFDSSVYKREPRYCFSFTKGKLGYHEFFPKFLNELVPKLAIEFE</sequence>
<dbReference type="SUPFAM" id="SSF52540">
    <property type="entry name" value="P-loop containing nucleoside triphosphate hydrolases"/>
    <property type="match status" value="1"/>
</dbReference>
<dbReference type="PANTHER" id="PTHR39206">
    <property type="entry name" value="SLL8004 PROTEIN"/>
    <property type="match status" value="1"/>
</dbReference>
<keyword evidence="2" id="KW-1185">Reference proteome</keyword>
<dbReference type="PANTHER" id="PTHR39206:SF1">
    <property type="entry name" value="SLL8004 PROTEIN"/>
    <property type="match status" value="1"/>
</dbReference>
<dbReference type="RefSeq" id="WP_283412578.1">
    <property type="nucleotide sequence ID" value="NZ_FXUA01000003.1"/>
</dbReference>
<name>A0ABY1NWZ9_9BACT</name>
<dbReference type="EMBL" id="FXUA01000003">
    <property type="protein sequence ID" value="SMP19866.1"/>
    <property type="molecule type" value="Genomic_DNA"/>
</dbReference>
<dbReference type="Gene3D" id="3.40.50.300">
    <property type="entry name" value="P-loop containing nucleotide triphosphate hydrolases"/>
    <property type="match status" value="1"/>
</dbReference>
<gene>
    <name evidence="1" type="ORF">SAMN06265367_10342</name>
</gene>
<accession>A0ABY1NWZ9</accession>
<comment type="caution">
    <text evidence="1">The sequence shown here is derived from an EMBL/GenBank/DDBJ whole genome shotgun (WGS) entry which is preliminary data.</text>
</comment>
<proteinExistence type="predicted"/>
<dbReference type="Proteomes" id="UP001157915">
    <property type="component" value="Unassembled WGS sequence"/>
</dbReference>
<dbReference type="InterPro" id="IPR027417">
    <property type="entry name" value="P-loop_NTPase"/>
</dbReference>
<protein>
    <submittedName>
        <fullName evidence="1">Predicted ABC-type ATPase</fullName>
    </submittedName>
</protein>
<evidence type="ECO:0000313" key="1">
    <source>
        <dbReference type="EMBL" id="SMP19866.1"/>
    </source>
</evidence>
<reference evidence="1 2" key="1">
    <citation type="submission" date="2017-05" db="EMBL/GenBank/DDBJ databases">
        <authorList>
            <person name="Varghese N."/>
            <person name="Submissions S."/>
        </authorList>
    </citation>
    <scope>NUCLEOTIDE SEQUENCE [LARGE SCALE GENOMIC DNA]</scope>
    <source>
        <strain evidence="1 2">DSM 15360</strain>
    </source>
</reference>
<evidence type="ECO:0000313" key="2">
    <source>
        <dbReference type="Proteomes" id="UP001157915"/>
    </source>
</evidence>